<keyword evidence="9 15" id="KW-1133">Transmembrane helix</keyword>
<dbReference type="SMART" id="SM00843">
    <property type="entry name" value="Ftsk_gamma"/>
    <property type="match status" value="1"/>
</dbReference>
<dbReference type="Pfam" id="PF09397">
    <property type="entry name" value="FtsK_gamma"/>
    <property type="match status" value="1"/>
</dbReference>
<dbReference type="GO" id="GO:0007059">
    <property type="term" value="P:chromosome segregation"/>
    <property type="evidence" value="ECO:0007669"/>
    <property type="project" value="UniProtKB-KW"/>
</dbReference>
<keyword evidence="6 13" id="KW-0547">Nucleotide-binding</keyword>
<evidence type="ECO:0000256" key="11">
    <source>
        <dbReference type="ARBA" id="ARBA00023136"/>
    </source>
</evidence>
<dbReference type="Pfam" id="PF17854">
    <property type="entry name" value="FtsK_alpha"/>
    <property type="match status" value="1"/>
</dbReference>
<dbReference type="GO" id="GO:0003677">
    <property type="term" value="F:DNA binding"/>
    <property type="evidence" value="ECO:0007669"/>
    <property type="project" value="UniProtKB-KW"/>
</dbReference>
<keyword evidence="3" id="KW-1003">Cell membrane</keyword>
<feature type="compositionally biased region" description="Basic and acidic residues" evidence="14">
    <location>
        <begin position="192"/>
        <end position="205"/>
    </location>
</feature>
<dbReference type="Gene3D" id="3.40.50.300">
    <property type="entry name" value="P-loop containing nucleotide triphosphate hydrolases"/>
    <property type="match status" value="1"/>
</dbReference>
<keyword evidence="8 13" id="KW-0067">ATP-binding</keyword>
<feature type="binding site" evidence="13">
    <location>
        <begin position="618"/>
        <end position="625"/>
    </location>
    <ligand>
        <name>ATP</name>
        <dbReference type="ChEBI" id="CHEBI:30616"/>
    </ligand>
</feature>
<dbReference type="Pfam" id="PF01580">
    <property type="entry name" value="FtsK_SpoIIIE"/>
    <property type="match status" value="1"/>
</dbReference>
<comment type="subcellular location">
    <subcellularLocation>
        <location evidence="1">Cell membrane</location>
        <topology evidence="1">Multi-pass membrane protein</topology>
    </subcellularLocation>
</comment>
<dbReference type="GO" id="GO:0005886">
    <property type="term" value="C:plasma membrane"/>
    <property type="evidence" value="ECO:0007669"/>
    <property type="project" value="UniProtKB-SubCell"/>
</dbReference>
<sequence length="940" mass="100138">MATETPRKFGRELFGLFLLFWSLLLLLSIVTFDVNDPSLNHVVSSNATVENSAGLFGAYTAGLLNDVFGIGAYIWPLLFAALGAAYVSPVYALHWWRWCGAFLLTVVLLVLGSAWDLSLGDVSGGGMVGNALHGNSSRYLSPVGSALVWLFVLLIGLQLCFDISWFALAALVRDAVRRRWQQHRAGAQAAAADERAAGEPAEPKPARSLGERLAAVGQGLRELRRKTKREMGEPGFFARLRDRLGDIRPLTDDGMPAVYEDDKDAVAVAGDGGAQRDGARRSSGINRMKRLRDARTETPEAGDEAMPARPAAAAEADDVAVVLPWEMPAEQSNEPSVGVTGGGMADASSSYPAACESDAPDAAGDAVPMSGDEAVPLPPLTESVVHGHDGRESRSAAYAATGPGAEEFAAIYEEEAAEALDITAHAPTAEPATTAPGEPAAPSAGVGETVKLVAHKTLAALGRKAPVPLPGLDLLSPPAPDAVRPTEDPARARALMACLRDFDIQAELVRVTPGPVVTMYEVRPAPGVRVNRIANLSGEIALSLKAIAVRIQAPIPGQDTVGIEIPNTERQTVNFRELVASEAFRKGCGPLTMVLGKDIAGRPVLADLAKMPHLLVAGATGAGKSVCLNGILLSLLYRTQPSEMQLLLVDPKRIEMAVYADEPHLVHPVVKEMSDAKNALDWAVHEMDSRYDAMARLGVRNITGYNQKLASYGDALPEDLRDLEPMSYLVIVIDELADLMLTAGREVETSIVRLAQLARASGIHMILATQRPSVNVVTGLIKANFPCRISFQVASVHDSRTILDQAGAEHLLGRGDMLFKPSGGQLQRLHGPFVSDDEVHNVVQYWKRHLSPSYKVDFASWGQEASGPGAGRNGGGGSAANDPVYPAVQAFVTEQGKASISLVQRRFNIGFNRAARIMEQLEQDGIIGPASGSKPRAVVK</sequence>
<reference evidence="17" key="1">
    <citation type="journal article" date="2021" name="PeerJ">
        <title>Extensive microbial diversity within the chicken gut microbiome revealed by metagenomics and culture.</title>
        <authorList>
            <person name="Gilroy R."/>
            <person name="Ravi A."/>
            <person name="Getino M."/>
            <person name="Pursley I."/>
            <person name="Horton D.L."/>
            <person name="Alikhan N.F."/>
            <person name="Baker D."/>
            <person name="Gharbi K."/>
            <person name="Hall N."/>
            <person name="Watson M."/>
            <person name="Adriaenssens E.M."/>
            <person name="Foster-Nyarko E."/>
            <person name="Jarju S."/>
            <person name="Secka A."/>
            <person name="Antonio M."/>
            <person name="Oren A."/>
            <person name="Chaudhuri R.R."/>
            <person name="La Ragione R."/>
            <person name="Hildebrand F."/>
            <person name="Pallen M.J."/>
        </authorList>
    </citation>
    <scope>NUCLEOTIDE SEQUENCE</scope>
    <source>
        <strain evidence="17">5032</strain>
    </source>
</reference>
<feature type="transmembrane region" description="Helical" evidence="15">
    <location>
        <begin position="67"/>
        <end position="88"/>
    </location>
</feature>
<dbReference type="InterPro" id="IPR036390">
    <property type="entry name" value="WH_DNA-bd_sf"/>
</dbReference>
<dbReference type="InterPro" id="IPR002543">
    <property type="entry name" value="FtsK_dom"/>
</dbReference>
<dbReference type="AlphaFoldDB" id="A0A9D2HMH9"/>
<evidence type="ECO:0000313" key="17">
    <source>
        <dbReference type="EMBL" id="HJA78439.1"/>
    </source>
</evidence>
<evidence type="ECO:0000256" key="13">
    <source>
        <dbReference type="PROSITE-ProRule" id="PRU00289"/>
    </source>
</evidence>
<dbReference type="PANTHER" id="PTHR22683">
    <property type="entry name" value="SPORULATION PROTEIN RELATED"/>
    <property type="match status" value="1"/>
</dbReference>
<dbReference type="GO" id="GO:0051301">
    <property type="term" value="P:cell division"/>
    <property type="evidence" value="ECO:0007669"/>
    <property type="project" value="UniProtKB-KW"/>
</dbReference>
<keyword evidence="7" id="KW-0159">Chromosome partition</keyword>
<organism evidence="17 18">
    <name type="scientific">Candidatus Desulfovibrio intestinavium</name>
    <dbReference type="NCBI Taxonomy" id="2838534"/>
    <lineage>
        <taxon>Bacteria</taxon>
        <taxon>Pseudomonadati</taxon>
        <taxon>Thermodesulfobacteriota</taxon>
        <taxon>Desulfovibrionia</taxon>
        <taxon>Desulfovibrionales</taxon>
        <taxon>Desulfovibrionaceae</taxon>
        <taxon>Desulfovibrio</taxon>
    </lineage>
</organism>
<dbReference type="SUPFAM" id="SSF46785">
    <property type="entry name" value="Winged helix' DNA-binding domain"/>
    <property type="match status" value="1"/>
</dbReference>
<proteinExistence type="inferred from homology"/>
<keyword evidence="10" id="KW-0238">DNA-binding</keyword>
<comment type="similarity">
    <text evidence="2">Belongs to the FtsK/SpoIIIE/SftA family.</text>
</comment>
<keyword evidence="5 15" id="KW-0812">Transmembrane</keyword>
<evidence type="ECO:0000256" key="4">
    <source>
        <dbReference type="ARBA" id="ARBA00022618"/>
    </source>
</evidence>
<feature type="transmembrane region" description="Helical" evidence="15">
    <location>
        <begin position="146"/>
        <end position="172"/>
    </location>
</feature>
<evidence type="ECO:0000256" key="1">
    <source>
        <dbReference type="ARBA" id="ARBA00004651"/>
    </source>
</evidence>
<evidence type="ECO:0000256" key="2">
    <source>
        <dbReference type="ARBA" id="ARBA00006474"/>
    </source>
</evidence>
<dbReference type="PANTHER" id="PTHR22683:SF41">
    <property type="entry name" value="DNA TRANSLOCASE FTSK"/>
    <property type="match status" value="1"/>
</dbReference>
<feature type="transmembrane region" description="Helical" evidence="15">
    <location>
        <begin position="95"/>
        <end position="115"/>
    </location>
</feature>
<evidence type="ECO:0000256" key="9">
    <source>
        <dbReference type="ARBA" id="ARBA00022989"/>
    </source>
</evidence>
<comment type="caution">
    <text evidence="17">The sequence shown here is derived from an EMBL/GenBank/DDBJ whole genome shotgun (WGS) entry which is preliminary data.</text>
</comment>
<keyword evidence="11 15" id="KW-0472">Membrane</keyword>
<keyword evidence="12" id="KW-0131">Cell cycle</keyword>
<evidence type="ECO:0000259" key="16">
    <source>
        <dbReference type="PROSITE" id="PS50901"/>
    </source>
</evidence>
<evidence type="ECO:0000256" key="10">
    <source>
        <dbReference type="ARBA" id="ARBA00023125"/>
    </source>
</evidence>
<dbReference type="Gene3D" id="1.10.10.10">
    <property type="entry name" value="Winged helix-like DNA-binding domain superfamily/Winged helix DNA-binding domain"/>
    <property type="match status" value="1"/>
</dbReference>
<dbReference type="InterPro" id="IPR041027">
    <property type="entry name" value="FtsK_alpha"/>
</dbReference>
<protein>
    <submittedName>
        <fullName evidence="17">DNA translocase FtsK 4TM domain-containing protein</fullName>
    </submittedName>
</protein>
<feature type="transmembrane region" description="Helical" evidence="15">
    <location>
        <begin position="12"/>
        <end position="32"/>
    </location>
</feature>
<keyword evidence="4" id="KW-0132">Cell division</keyword>
<dbReference type="EMBL" id="DWZD01000018">
    <property type="protein sequence ID" value="HJA78439.1"/>
    <property type="molecule type" value="Genomic_DNA"/>
</dbReference>
<feature type="region of interest" description="Disordered" evidence="14">
    <location>
        <begin position="189"/>
        <end position="209"/>
    </location>
</feature>
<accession>A0A9D2HMH9</accession>
<dbReference type="Pfam" id="PF13491">
    <property type="entry name" value="FtsK_4TM"/>
    <property type="match status" value="1"/>
</dbReference>
<reference evidence="17" key="2">
    <citation type="submission" date="2021-04" db="EMBL/GenBank/DDBJ databases">
        <authorList>
            <person name="Gilroy R."/>
        </authorList>
    </citation>
    <scope>NUCLEOTIDE SEQUENCE</scope>
    <source>
        <strain evidence="17">5032</strain>
    </source>
</reference>
<evidence type="ECO:0000256" key="15">
    <source>
        <dbReference type="SAM" id="Phobius"/>
    </source>
</evidence>
<evidence type="ECO:0000256" key="14">
    <source>
        <dbReference type="SAM" id="MobiDB-lite"/>
    </source>
</evidence>
<dbReference type="InterPro" id="IPR036388">
    <property type="entry name" value="WH-like_DNA-bd_sf"/>
</dbReference>
<evidence type="ECO:0000256" key="12">
    <source>
        <dbReference type="ARBA" id="ARBA00023306"/>
    </source>
</evidence>
<feature type="domain" description="FtsK" evidence="16">
    <location>
        <begin position="601"/>
        <end position="800"/>
    </location>
</feature>
<dbReference type="InterPro" id="IPR050206">
    <property type="entry name" value="FtsK/SpoIIIE/SftA"/>
</dbReference>
<evidence type="ECO:0000256" key="3">
    <source>
        <dbReference type="ARBA" id="ARBA00022475"/>
    </source>
</evidence>
<dbReference type="Proteomes" id="UP000823821">
    <property type="component" value="Unassembled WGS sequence"/>
</dbReference>
<dbReference type="InterPro" id="IPR025199">
    <property type="entry name" value="FtsK_4TM"/>
</dbReference>
<evidence type="ECO:0000256" key="8">
    <source>
        <dbReference type="ARBA" id="ARBA00022840"/>
    </source>
</evidence>
<gene>
    <name evidence="17" type="ORF">H9784_02540</name>
</gene>
<dbReference type="InterPro" id="IPR027417">
    <property type="entry name" value="P-loop_NTPase"/>
</dbReference>
<evidence type="ECO:0000256" key="5">
    <source>
        <dbReference type="ARBA" id="ARBA00022692"/>
    </source>
</evidence>
<dbReference type="Gene3D" id="3.30.980.40">
    <property type="match status" value="1"/>
</dbReference>
<name>A0A9D2HMH9_9BACT</name>
<dbReference type="GO" id="GO:0005524">
    <property type="term" value="F:ATP binding"/>
    <property type="evidence" value="ECO:0007669"/>
    <property type="project" value="UniProtKB-UniRule"/>
</dbReference>
<dbReference type="InterPro" id="IPR018541">
    <property type="entry name" value="Ftsk_gamma"/>
</dbReference>
<evidence type="ECO:0000256" key="6">
    <source>
        <dbReference type="ARBA" id="ARBA00022741"/>
    </source>
</evidence>
<evidence type="ECO:0000256" key="7">
    <source>
        <dbReference type="ARBA" id="ARBA00022829"/>
    </source>
</evidence>
<dbReference type="PROSITE" id="PS50901">
    <property type="entry name" value="FTSK"/>
    <property type="match status" value="1"/>
</dbReference>
<evidence type="ECO:0000313" key="18">
    <source>
        <dbReference type="Proteomes" id="UP000823821"/>
    </source>
</evidence>
<dbReference type="SUPFAM" id="SSF52540">
    <property type="entry name" value="P-loop containing nucleoside triphosphate hydrolases"/>
    <property type="match status" value="1"/>
</dbReference>